<dbReference type="CDD" id="cd03794">
    <property type="entry name" value="GT4_WbuB-like"/>
    <property type="match status" value="1"/>
</dbReference>
<dbReference type="RefSeq" id="WP_087909199.1">
    <property type="nucleotide sequence ID" value="NZ_NAIA01000002.1"/>
</dbReference>
<dbReference type="EMBL" id="NAIA01000002">
    <property type="protein sequence ID" value="OWF66405.1"/>
    <property type="molecule type" value="Genomic_DNA"/>
</dbReference>
<dbReference type="OrthoDB" id="9787293at2"/>
<accession>A0A210RZF8</accession>
<evidence type="ECO:0000313" key="1">
    <source>
        <dbReference type="EMBL" id="OWF66405.1"/>
    </source>
</evidence>
<dbReference type="Proteomes" id="UP000196880">
    <property type="component" value="Unassembled WGS sequence"/>
</dbReference>
<reference evidence="1 2" key="1">
    <citation type="submission" date="2017-03" db="EMBL/GenBank/DDBJ databases">
        <title>New species Polynucleobacter sp. MWH-EgelM1-30-B4.</title>
        <authorList>
            <person name="Hahn M.W."/>
        </authorList>
    </citation>
    <scope>NUCLEOTIDE SEQUENCE [LARGE SCALE GENOMIC DNA]</scope>
    <source>
        <strain evidence="1 2">MWH-EgelM1-30-B4</strain>
    </source>
</reference>
<sequence>MRLLIVSQYFWPENFRINDLVRELSNRGHELTVLTGYPNYPQGQIFKEFIKAPYQFDLYGRVKVIRVPLFPRGSNSISLLLNYMSFALTACILGPWKLRGQYFDLVFTYQLSPVTVGLPGAFLAWIKKAPMAMWVLDLWPDTLEAVGVIKSPKILNLVGKLVTFIYGRCDLVLSQSRSFIPKILELAGGSKSVLYIPSWAEEVFTPAGVSPAPEVPLRLDLFNVMFAGNLGEAQDFACILDAAENLKHRSDIRWLIVGDGRLSGWLASEIQIRGLSKSVITLGRYPVERMPEFFAHANAMLVTLADQEIFSMTIPGKLQSYLAAGLPVIAALNGEGREIIIQANAGLTCESGNAVELARIVVEMSSLSSDALRNMGQSGLAFSRRMFDRKSIIDQVEKQLQSLCTLRNYSV</sequence>
<protein>
    <submittedName>
        <fullName evidence="1">Glycosyltransferase WbuB</fullName>
    </submittedName>
</protein>
<comment type="caution">
    <text evidence="1">The sequence shown here is derived from an EMBL/GenBank/DDBJ whole genome shotgun (WGS) entry which is preliminary data.</text>
</comment>
<dbReference type="PANTHER" id="PTHR12526">
    <property type="entry name" value="GLYCOSYLTRANSFERASE"/>
    <property type="match status" value="1"/>
</dbReference>
<dbReference type="AlphaFoldDB" id="A0A210RZF8"/>
<keyword evidence="2" id="KW-1185">Reference proteome</keyword>
<organism evidence="1 2">
    <name type="scientific">Polynucleobacter hirudinilacicola</name>
    <dbReference type="NCBI Taxonomy" id="1743166"/>
    <lineage>
        <taxon>Bacteria</taxon>
        <taxon>Pseudomonadati</taxon>
        <taxon>Pseudomonadota</taxon>
        <taxon>Betaproteobacteria</taxon>
        <taxon>Burkholderiales</taxon>
        <taxon>Burkholderiaceae</taxon>
        <taxon>Polynucleobacter</taxon>
    </lineage>
</organism>
<proteinExistence type="predicted"/>
<evidence type="ECO:0000313" key="2">
    <source>
        <dbReference type="Proteomes" id="UP000196880"/>
    </source>
</evidence>
<keyword evidence="1" id="KW-0808">Transferase</keyword>
<gene>
    <name evidence="1" type="ORF">B6A14_03255</name>
</gene>
<dbReference type="Pfam" id="PF13692">
    <property type="entry name" value="Glyco_trans_1_4"/>
    <property type="match status" value="1"/>
</dbReference>
<dbReference type="Gene3D" id="3.40.50.2000">
    <property type="entry name" value="Glycogen Phosphorylase B"/>
    <property type="match status" value="2"/>
</dbReference>
<dbReference type="GO" id="GO:0016740">
    <property type="term" value="F:transferase activity"/>
    <property type="evidence" value="ECO:0007669"/>
    <property type="project" value="UniProtKB-KW"/>
</dbReference>
<name>A0A210RZF8_9BURK</name>
<dbReference type="PANTHER" id="PTHR12526:SF609">
    <property type="entry name" value="LIPOPOLYSACCHARIDE BIOSYNTHESIS PROTEIN"/>
    <property type="match status" value="1"/>
</dbReference>
<dbReference type="SUPFAM" id="SSF53756">
    <property type="entry name" value="UDP-Glycosyltransferase/glycogen phosphorylase"/>
    <property type="match status" value="1"/>
</dbReference>